<keyword evidence="1" id="KW-0472">Membrane</keyword>
<proteinExistence type="predicted"/>
<dbReference type="AlphaFoldDB" id="A0A6M2DUM4"/>
<name>A0A6M2DUM4_XENCH</name>
<evidence type="ECO:0000256" key="1">
    <source>
        <dbReference type="SAM" id="Phobius"/>
    </source>
</evidence>
<organism evidence="2">
    <name type="scientific">Xenopsylla cheopis</name>
    <name type="common">Oriental rat flea</name>
    <name type="synonym">Pulex cheopis</name>
    <dbReference type="NCBI Taxonomy" id="163159"/>
    <lineage>
        <taxon>Eukaryota</taxon>
        <taxon>Metazoa</taxon>
        <taxon>Ecdysozoa</taxon>
        <taxon>Arthropoda</taxon>
        <taxon>Hexapoda</taxon>
        <taxon>Insecta</taxon>
        <taxon>Pterygota</taxon>
        <taxon>Neoptera</taxon>
        <taxon>Endopterygota</taxon>
        <taxon>Siphonaptera</taxon>
        <taxon>Pulicidae</taxon>
        <taxon>Xenopsyllinae</taxon>
        <taxon>Xenopsylla</taxon>
    </lineage>
</organism>
<protein>
    <submittedName>
        <fullName evidence="2">Putative secreted protein</fullName>
    </submittedName>
</protein>
<keyword evidence="1" id="KW-0812">Transmembrane</keyword>
<accession>A0A6M2DUM4</accession>
<sequence length="109" mass="13096">MKFAPYLAIYFVFVYLKFHCLSVVRTGIYEYFQWVLRLVGKLTWLRMNSSFVSSARRLSPRMITSGIDFSHLVLRHHPTKKSSCHWIQESKHYAKSYCYTILKQQIFQH</sequence>
<keyword evidence="1" id="KW-1133">Transmembrane helix</keyword>
<reference evidence="2" key="1">
    <citation type="submission" date="2020-03" db="EMBL/GenBank/DDBJ databases">
        <title>Transcriptomic Profiling of the Digestive Tract of the Rat Flea, Xenopsylla cheopis, Following Blood Feeding and Infection with Yersinia pestis.</title>
        <authorList>
            <person name="Bland D.M."/>
            <person name="Martens C.A."/>
            <person name="Virtaneva K."/>
            <person name="Kanakabandi K."/>
            <person name="Long D."/>
            <person name="Rosenke R."/>
            <person name="Saturday G.A."/>
            <person name="Hoyt F.H."/>
            <person name="Bruno D.P."/>
            <person name="Ribeiro J.M.C."/>
            <person name="Hinnebusch J."/>
        </authorList>
    </citation>
    <scope>NUCLEOTIDE SEQUENCE</scope>
</reference>
<evidence type="ECO:0000313" key="2">
    <source>
        <dbReference type="EMBL" id="NOV49989.1"/>
    </source>
</evidence>
<feature type="transmembrane region" description="Helical" evidence="1">
    <location>
        <begin position="6"/>
        <end position="28"/>
    </location>
</feature>
<dbReference type="EMBL" id="GIIL01006263">
    <property type="protein sequence ID" value="NOV49989.1"/>
    <property type="molecule type" value="Transcribed_RNA"/>
</dbReference>